<gene>
    <name evidence="11" type="ORF">LLEC1_03032</name>
</gene>
<keyword evidence="5" id="KW-0472">Membrane</keyword>
<dbReference type="Proteomes" id="UP000243081">
    <property type="component" value="Unassembled WGS sequence"/>
</dbReference>
<dbReference type="GO" id="GO:0098552">
    <property type="term" value="C:side of membrane"/>
    <property type="evidence" value="ECO:0007669"/>
    <property type="project" value="UniProtKB-KW"/>
</dbReference>
<dbReference type="GO" id="GO:0005576">
    <property type="term" value="C:extracellular region"/>
    <property type="evidence" value="ECO:0007669"/>
    <property type="project" value="UniProtKB-SubCell"/>
</dbReference>
<accession>A0A179IF31</accession>
<reference evidence="11 12" key="1">
    <citation type="submission" date="2016-03" db="EMBL/GenBank/DDBJ databases">
        <title>Fine-scale spatial genetic structure of a fungal parasite of coffee scale insects.</title>
        <authorList>
            <person name="Jackson D."/>
            <person name="Zemenick K.A."/>
            <person name="Malloure B."/>
            <person name="Quandt C.A."/>
            <person name="James T.Y."/>
        </authorList>
    </citation>
    <scope>NUCLEOTIDE SEQUENCE [LARGE SCALE GENOMIC DNA]</scope>
    <source>
        <strain evidence="11 12">UM487</strain>
    </source>
</reference>
<dbReference type="OMA" id="TEYSCTA"/>
<feature type="region of interest" description="Disordered" evidence="9">
    <location>
        <begin position="205"/>
        <end position="370"/>
    </location>
</feature>
<sequence length="678" mass="69564">MKVTYALAIAATFEQASATFDIFGDTFKYWTDFQPFTCPGKAPTICKPNQIPGYDWKDTPIGPISTYGGCNFQGWTCKKKFGRRDMLAGREDDGSNFIVADVGPDGSSNPNMSAGGDIDSFDIKSVSLESEFDTRLELHYTMPDGSICKQSSPVSSQGTSIVNTQCGGAKMVKMVLPENQGNQKRTFGLKKLCKVKCHKIDFWCKPPPGKTTTIPPGTQTTTTQQTTPPGQTTTSSVSTPPGQTTTSSVSTPPGQTTTSSVSTPPGQTTTSSVSTPPGQTTTSSVSTPPGQTTTSSISTPPGQNTTSSISTPPGQTTTSSVSTPSSQTTTSSVSIPPGQTTTSSVSIPPGQTTTSSVSIPPGQTTPPVTTSVITTTYDTTSTVFTTTTKTITSCGPEITSCPIKTPGGTHVVTVTIAVSTTICPVTETRSVTMTQPGETQPTQSSEKPTGTETKTSPPVPSQSLPCPESVPRCLTSWLDVVKECKNNADAECFCKNSEFTKNVFSCLYSYGGSDKNVADSISFFQGICAPYAGNNPNIVTGAETITQIITVTPAPQPSGGAVTTITMDTTVTEPCVTSGTTIAGSSTTRVISTEMPVPKVAFSAPAGDEQPVPTSQPGQQSGGLAPGGAVSTTATPGRPTGTGAPIVPSGTAPPSVGGAGKAQAGLLGLVAAVLVAAL</sequence>
<feature type="compositionally biased region" description="Low complexity" evidence="9">
    <location>
        <begin position="210"/>
        <end position="337"/>
    </location>
</feature>
<name>A0A179IF31_CORDF</name>
<protein>
    <recommendedName>
        <fullName evidence="10">CFEM domain-containing protein</fullName>
    </recommendedName>
</protein>
<keyword evidence="5" id="KW-0336">GPI-anchor</keyword>
<comment type="caution">
    <text evidence="11">The sequence shown here is derived from an EMBL/GenBank/DDBJ whole genome shotgun (WGS) entry which is preliminary data.</text>
</comment>
<evidence type="ECO:0000256" key="7">
    <source>
        <dbReference type="ARBA" id="ARBA00023157"/>
    </source>
</evidence>
<keyword evidence="12" id="KW-1185">Reference proteome</keyword>
<proteinExistence type="inferred from homology"/>
<keyword evidence="7" id="KW-1015">Disulfide bond</keyword>
<dbReference type="AlphaFoldDB" id="A0A179IF31"/>
<feature type="compositionally biased region" description="Polar residues" evidence="9">
    <location>
        <begin position="338"/>
        <end position="362"/>
    </location>
</feature>
<dbReference type="EMBL" id="LUKN01001665">
    <property type="protein sequence ID" value="OAR00502.1"/>
    <property type="molecule type" value="Genomic_DNA"/>
</dbReference>
<evidence type="ECO:0000256" key="3">
    <source>
        <dbReference type="ARBA" id="ARBA00010031"/>
    </source>
</evidence>
<evidence type="ECO:0000256" key="5">
    <source>
        <dbReference type="ARBA" id="ARBA00022622"/>
    </source>
</evidence>
<dbReference type="InterPro" id="IPR008427">
    <property type="entry name" value="Extracellular_membr_CFEM_dom"/>
</dbReference>
<evidence type="ECO:0000256" key="1">
    <source>
        <dbReference type="ARBA" id="ARBA00004589"/>
    </source>
</evidence>
<evidence type="ECO:0000256" key="4">
    <source>
        <dbReference type="ARBA" id="ARBA00022525"/>
    </source>
</evidence>
<comment type="similarity">
    <text evidence="3">Belongs to the RBT5 family.</text>
</comment>
<evidence type="ECO:0000313" key="12">
    <source>
        <dbReference type="Proteomes" id="UP000243081"/>
    </source>
</evidence>
<keyword evidence="6" id="KW-0732">Signal</keyword>
<evidence type="ECO:0000256" key="8">
    <source>
        <dbReference type="ARBA" id="ARBA00023288"/>
    </source>
</evidence>
<evidence type="ECO:0000256" key="6">
    <source>
        <dbReference type="ARBA" id="ARBA00022729"/>
    </source>
</evidence>
<keyword evidence="5" id="KW-0325">Glycoprotein</keyword>
<evidence type="ECO:0000313" key="11">
    <source>
        <dbReference type="EMBL" id="OAR00502.1"/>
    </source>
</evidence>
<feature type="compositionally biased region" description="Low complexity" evidence="9">
    <location>
        <begin position="632"/>
        <end position="645"/>
    </location>
</feature>
<evidence type="ECO:0000256" key="2">
    <source>
        <dbReference type="ARBA" id="ARBA00004613"/>
    </source>
</evidence>
<feature type="region of interest" description="Disordered" evidence="9">
    <location>
        <begin position="603"/>
        <end position="659"/>
    </location>
</feature>
<keyword evidence="4" id="KW-0964">Secreted</keyword>
<evidence type="ECO:0000259" key="10">
    <source>
        <dbReference type="Pfam" id="PF05730"/>
    </source>
</evidence>
<keyword evidence="8" id="KW-0449">Lipoprotein</keyword>
<comment type="subcellular location">
    <subcellularLocation>
        <location evidence="1">Membrane</location>
        <topology evidence="1">Lipid-anchor</topology>
        <topology evidence="1">GPI-anchor</topology>
    </subcellularLocation>
    <subcellularLocation>
        <location evidence="2">Secreted</location>
    </subcellularLocation>
</comment>
<organism evidence="11 12">
    <name type="scientific">Cordyceps confragosa</name>
    <name type="common">Lecanicillium lecanii</name>
    <dbReference type="NCBI Taxonomy" id="2714763"/>
    <lineage>
        <taxon>Eukaryota</taxon>
        <taxon>Fungi</taxon>
        <taxon>Dikarya</taxon>
        <taxon>Ascomycota</taxon>
        <taxon>Pezizomycotina</taxon>
        <taxon>Sordariomycetes</taxon>
        <taxon>Hypocreomycetidae</taxon>
        <taxon>Hypocreales</taxon>
        <taxon>Cordycipitaceae</taxon>
        <taxon>Akanthomyces</taxon>
    </lineage>
</organism>
<feature type="domain" description="CFEM" evidence="10">
    <location>
        <begin position="467"/>
        <end position="529"/>
    </location>
</feature>
<dbReference type="OrthoDB" id="5431405at2759"/>
<dbReference type="Pfam" id="PF05730">
    <property type="entry name" value="CFEM"/>
    <property type="match status" value="1"/>
</dbReference>
<feature type="region of interest" description="Disordered" evidence="9">
    <location>
        <begin position="429"/>
        <end position="463"/>
    </location>
</feature>
<evidence type="ECO:0000256" key="9">
    <source>
        <dbReference type="SAM" id="MobiDB-lite"/>
    </source>
</evidence>